<dbReference type="AlphaFoldDB" id="A0A081REU4"/>
<name>A0A081REU4_SPHCR</name>
<sequence>MEEDWWPDLLAHIPIEDPWAEPDVLVAEIRSYDDPWIPGTRILWSALVPTADFDALNGQLIAFNYEVESTGRPGPGRNVAGSVNPRFWIGAYADGQRIECEPLILGWENHNHSAMVLDPKFAMTYGLMPRALSDGSIHWDNPAEPEFDVARVSAPSIYADLQQSGARATVSRDYLQDYLSLRGMELVQVYWESRHGPVDAAANALLGDRQQANEKLRTREVDVRRRREGGFFAQVWGARHIARPGPLPITNNPLEETGLSWPGIEEPVTMTVAQRFRPWDHVYVRDTVLGIYEGRPGFNVGAEDGHVGYGNQWSVGPTRRVGRDVIQLEVRKLYEGTPARVVQHFHDHAVMPTPELLSAQSHQARNVGVRAKELVYGVADIGAMLCGLAAMFGLDAVGTEDYVGLDRAWLTPNGWWNGSHVEPILHHIPADLSRADFLARCLDLDKLLVEPLAERRLRPLVLAFGTPADKINDFRGLKLLDRLICLCNVAIDAALVPWQAGDEIIRRYAEDGSEPSRPLVKLFALSDLRQAAGHRKDPDVVIPSALERFGLDMNAARGGWGFVLDEVYDQLSAQLAQIHATLVGVMRISAG</sequence>
<dbReference type="PATRIC" id="fig|46429.4.peg.1903"/>
<evidence type="ECO:0000313" key="2">
    <source>
        <dbReference type="Proteomes" id="UP000028411"/>
    </source>
</evidence>
<dbReference type="eggNOG" id="ENOG5032RYW">
    <property type="taxonomic scope" value="Bacteria"/>
</dbReference>
<accession>A0A081REU4</accession>
<evidence type="ECO:0000313" key="1">
    <source>
        <dbReference type="EMBL" id="KEQ53717.1"/>
    </source>
</evidence>
<protein>
    <submittedName>
        <fullName evidence="1">Uncharacterized protein</fullName>
    </submittedName>
</protein>
<dbReference type="RefSeq" id="WP_037450647.1">
    <property type="nucleotide sequence ID" value="NZ_JFHR01000018.1"/>
</dbReference>
<proteinExistence type="predicted"/>
<dbReference type="Proteomes" id="UP000028411">
    <property type="component" value="Unassembled WGS sequence"/>
</dbReference>
<gene>
    <name evidence="1" type="ORF">BV95_01933</name>
</gene>
<organism evidence="1 2">
    <name type="scientific">Sphingobium chlorophenolicum</name>
    <dbReference type="NCBI Taxonomy" id="46429"/>
    <lineage>
        <taxon>Bacteria</taxon>
        <taxon>Pseudomonadati</taxon>
        <taxon>Pseudomonadota</taxon>
        <taxon>Alphaproteobacteria</taxon>
        <taxon>Sphingomonadales</taxon>
        <taxon>Sphingomonadaceae</taxon>
        <taxon>Sphingobium</taxon>
    </lineage>
</organism>
<dbReference type="OrthoDB" id="1095281at2"/>
<dbReference type="EMBL" id="JFHR01000018">
    <property type="protein sequence ID" value="KEQ53717.1"/>
    <property type="molecule type" value="Genomic_DNA"/>
</dbReference>
<comment type="caution">
    <text evidence="1">The sequence shown here is derived from an EMBL/GenBank/DDBJ whole genome shotgun (WGS) entry which is preliminary data.</text>
</comment>
<reference evidence="1 2" key="1">
    <citation type="submission" date="2014-02" db="EMBL/GenBank/DDBJ databases">
        <title>Whole genome sequence of Sphingobium chlorophenolicum NBRC 16172.</title>
        <authorList>
            <person name="Gan H.M."/>
            <person name="Gan H.Y."/>
            <person name="Chew T.H."/>
            <person name="Savka M.A."/>
        </authorList>
    </citation>
    <scope>NUCLEOTIDE SEQUENCE [LARGE SCALE GENOMIC DNA]</scope>
    <source>
        <strain evidence="1 2">NBRC 16172</strain>
    </source>
</reference>